<gene>
    <name evidence="2" type="ORF">niasHS_001359</name>
</gene>
<dbReference type="AlphaFoldDB" id="A0ABD2KLD9"/>
<feature type="region of interest" description="Disordered" evidence="1">
    <location>
        <begin position="24"/>
        <end position="53"/>
    </location>
</feature>
<accession>A0ABD2KLD9</accession>
<organism evidence="2 3">
    <name type="scientific">Heterodera schachtii</name>
    <name type="common">Sugarbeet cyst nematode worm</name>
    <name type="synonym">Tylenchus schachtii</name>
    <dbReference type="NCBI Taxonomy" id="97005"/>
    <lineage>
        <taxon>Eukaryota</taxon>
        <taxon>Metazoa</taxon>
        <taxon>Ecdysozoa</taxon>
        <taxon>Nematoda</taxon>
        <taxon>Chromadorea</taxon>
        <taxon>Rhabditida</taxon>
        <taxon>Tylenchina</taxon>
        <taxon>Tylenchomorpha</taxon>
        <taxon>Tylenchoidea</taxon>
        <taxon>Heteroderidae</taxon>
        <taxon>Heteroderinae</taxon>
        <taxon>Heterodera</taxon>
    </lineage>
</organism>
<evidence type="ECO:0000313" key="3">
    <source>
        <dbReference type="Proteomes" id="UP001620645"/>
    </source>
</evidence>
<keyword evidence="3" id="KW-1185">Reference proteome</keyword>
<dbReference type="EMBL" id="JBICCN010000011">
    <property type="protein sequence ID" value="KAL3103757.1"/>
    <property type="molecule type" value="Genomic_DNA"/>
</dbReference>
<evidence type="ECO:0000313" key="2">
    <source>
        <dbReference type="EMBL" id="KAL3103757.1"/>
    </source>
</evidence>
<dbReference type="Proteomes" id="UP001620645">
    <property type="component" value="Unassembled WGS sequence"/>
</dbReference>
<name>A0ABD2KLD9_HETSC</name>
<evidence type="ECO:0000256" key="1">
    <source>
        <dbReference type="SAM" id="MobiDB-lite"/>
    </source>
</evidence>
<comment type="caution">
    <text evidence="2">The sequence shown here is derived from an EMBL/GenBank/DDBJ whole genome shotgun (WGS) entry which is preliminary data.</text>
</comment>
<protein>
    <submittedName>
        <fullName evidence="2">Uncharacterized protein</fullName>
    </submittedName>
</protein>
<sequence>MSLRSREENLNHWHGTAYATKCEVRSHPQKGSSGGWFPPPKRTTEKSGEWNNSSACTDQPLLLLITDRTELI</sequence>
<proteinExistence type="predicted"/>
<reference evidence="2 3" key="1">
    <citation type="submission" date="2024-10" db="EMBL/GenBank/DDBJ databases">
        <authorList>
            <person name="Kim D."/>
        </authorList>
    </citation>
    <scope>NUCLEOTIDE SEQUENCE [LARGE SCALE GENOMIC DNA]</scope>
    <source>
        <strain evidence="2">Taebaek</strain>
    </source>
</reference>